<evidence type="ECO:0000313" key="3">
    <source>
        <dbReference type="Proteomes" id="UP000266861"/>
    </source>
</evidence>
<evidence type="ECO:0000259" key="1">
    <source>
        <dbReference type="Pfam" id="PF25496"/>
    </source>
</evidence>
<dbReference type="AlphaFoldDB" id="A0A397J8D6"/>
<comment type="caution">
    <text evidence="2">The sequence shown here is derived from an EMBL/GenBank/DDBJ whole genome shotgun (WGS) entry which is preliminary data.</text>
</comment>
<dbReference type="EMBL" id="PQFF01000091">
    <property type="protein sequence ID" value="RHZ83312.1"/>
    <property type="molecule type" value="Genomic_DNA"/>
</dbReference>
<dbReference type="Pfam" id="PF25496">
    <property type="entry name" value="URGCP"/>
    <property type="match status" value="1"/>
</dbReference>
<sequence>MWGADVLLAENIQTLIEQEEDDDDENVDQGPQEQKKNQLPRFDCIASLLASSKCTVVQDIFQTLSRFPITFPLVIPELNDAEKFRVMLPLFAGPVIKWETNPGKIIENHLFNSPFKMIVAIRVGTNTPGKSSILNLLMSSDSMFSSSGESGAEYGIPHMTSGSIEFTWLIQETCGVGLWKDVLENFYKEKDEIVLLANLHGDALNYPDKIQFLKQFPSSFLVFLMPGHDERQKNIIDDLIKDKKSVYCWVDSKNRTKHSIDTRSLTKDQTLKKMRMMFKEALDFNASTFEVNNLKLEGSLQLTEKIEFPESQRLIDYVKEKTCHYIKMNVVTTWESKLTKL</sequence>
<reference evidence="2 3" key="1">
    <citation type="submission" date="2018-08" db="EMBL/GenBank/DDBJ databases">
        <title>Genome and evolution of the arbuscular mycorrhizal fungus Diversispora epigaea (formerly Glomus versiforme) and its bacterial endosymbionts.</title>
        <authorList>
            <person name="Sun X."/>
            <person name="Fei Z."/>
            <person name="Harrison M."/>
        </authorList>
    </citation>
    <scope>NUCLEOTIDE SEQUENCE [LARGE SCALE GENOMIC DNA]</scope>
    <source>
        <strain evidence="2 3">IT104</strain>
    </source>
</reference>
<keyword evidence="3" id="KW-1185">Reference proteome</keyword>
<dbReference type="SUPFAM" id="SSF52540">
    <property type="entry name" value="P-loop containing nucleoside triphosphate hydrolases"/>
    <property type="match status" value="1"/>
</dbReference>
<proteinExistence type="predicted"/>
<evidence type="ECO:0000313" key="2">
    <source>
        <dbReference type="EMBL" id="RHZ83312.1"/>
    </source>
</evidence>
<organism evidence="2 3">
    <name type="scientific">Diversispora epigaea</name>
    <dbReference type="NCBI Taxonomy" id="1348612"/>
    <lineage>
        <taxon>Eukaryota</taxon>
        <taxon>Fungi</taxon>
        <taxon>Fungi incertae sedis</taxon>
        <taxon>Mucoromycota</taxon>
        <taxon>Glomeromycotina</taxon>
        <taxon>Glomeromycetes</taxon>
        <taxon>Diversisporales</taxon>
        <taxon>Diversisporaceae</taxon>
        <taxon>Diversispora</taxon>
    </lineage>
</organism>
<accession>A0A397J8D6</accession>
<feature type="domain" description="Up-regulator of cell proliferation-like" evidence="1">
    <location>
        <begin position="42"/>
        <end position="280"/>
    </location>
</feature>
<gene>
    <name evidence="2" type="ORF">Glove_97g120</name>
</gene>
<dbReference type="InterPro" id="IPR027417">
    <property type="entry name" value="P-loop_NTPase"/>
</dbReference>
<dbReference type="STRING" id="1348612.A0A397J8D6"/>
<dbReference type="InterPro" id="IPR057365">
    <property type="entry name" value="URGCP"/>
</dbReference>
<name>A0A397J8D6_9GLOM</name>
<dbReference type="OrthoDB" id="2440103at2759"/>
<protein>
    <recommendedName>
        <fullName evidence="1">Up-regulator of cell proliferation-like domain-containing protein</fullName>
    </recommendedName>
</protein>
<dbReference type="Proteomes" id="UP000266861">
    <property type="component" value="Unassembled WGS sequence"/>
</dbReference>